<feature type="compositionally biased region" description="Polar residues" evidence="1">
    <location>
        <begin position="28"/>
        <end position="40"/>
    </location>
</feature>
<reference evidence="5" key="1">
    <citation type="submission" date="2017-02" db="UniProtKB">
        <authorList>
            <consortium name="WormBaseParasite"/>
        </authorList>
    </citation>
    <scope>IDENTIFICATION</scope>
</reference>
<evidence type="ECO:0000256" key="1">
    <source>
        <dbReference type="SAM" id="MobiDB-lite"/>
    </source>
</evidence>
<proteinExistence type="predicted"/>
<accession>A0A0N4U7Q3</accession>
<feature type="compositionally biased region" description="Polar residues" evidence="1">
    <location>
        <begin position="1"/>
        <end position="16"/>
    </location>
</feature>
<feature type="region of interest" description="Disordered" evidence="1">
    <location>
        <begin position="1"/>
        <end position="67"/>
    </location>
</feature>
<dbReference type="EMBL" id="UYYG01001159">
    <property type="protein sequence ID" value="VDN57210.1"/>
    <property type="molecule type" value="Genomic_DNA"/>
</dbReference>
<evidence type="ECO:0000313" key="5">
    <source>
        <dbReference type="WBParaSite" id="DME_0000302401-mRNA-1"/>
    </source>
</evidence>
<dbReference type="WBParaSite" id="DME_0000302401-mRNA-1">
    <property type="protein sequence ID" value="DME_0000302401-mRNA-1"/>
    <property type="gene ID" value="DME_0000302401"/>
</dbReference>
<organism evidence="3 5">
    <name type="scientific">Dracunculus medinensis</name>
    <name type="common">Guinea worm</name>
    <dbReference type="NCBI Taxonomy" id="318479"/>
    <lineage>
        <taxon>Eukaryota</taxon>
        <taxon>Metazoa</taxon>
        <taxon>Ecdysozoa</taxon>
        <taxon>Nematoda</taxon>
        <taxon>Chromadorea</taxon>
        <taxon>Rhabditida</taxon>
        <taxon>Spirurina</taxon>
        <taxon>Dracunculoidea</taxon>
        <taxon>Dracunculidae</taxon>
        <taxon>Dracunculus</taxon>
    </lineage>
</organism>
<gene>
    <name evidence="2" type="ORF">DME_LOCUS7183</name>
</gene>
<sequence>MQSFQEVNQNIQQAQEDQSKIFGPEGTMQKTDISAFQEQSARYRRHATRQRRWDSNPFPKFPNICHA</sequence>
<name>A0A0N4U7Q3_DRAME</name>
<dbReference type="AlphaFoldDB" id="A0A0N4U7Q3"/>
<protein>
    <submittedName>
        <fullName evidence="5">CACTA en-spm transposon protein</fullName>
    </submittedName>
</protein>
<keyword evidence="4" id="KW-1185">Reference proteome</keyword>
<evidence type="ECO:0000313" key="2">
    <source>
        <dbReference type="EMBL" id="VDN57210.1"/>
    </source>
</evidence>
<evidence type="ECO:0000313" key="4">
    <source>
        <dbReference type="Proteomes" id="UP000274756"/>
    </source>
</evidence>
<reference evidence="2 4" key="2">
    <citation type="submission" date="2018-11" db="EMBL/GenBank/DDBJ databases">
        <authorList>
            <consortium name="Pathogen Informatics"/>
        </authorList>
    </citation>
    <scope>NUCLEOTIDE SEQUENCE [LARGE SCALE GENOMIC DNA]</scope>
</reference>
<evidence type="ECO:0000313" key="3">
    <source>
        <dbReference type="Proteomes" id="UP000038040"/>
    </source>
</evidence>
<dbReference type="Proteomes" id="UP000274756">
    <property type="component" value="Unassembled WGS sequence"/>
</dbReference>
<dbReference type="Proteomes" id="UP000038040">
    <property type="component" value="Unplaced"/>
</dbReference>